<dbReference type="Proteomes" id="UP000094336">
    <property type="component" value="Unassembled WGS sequence"/>
</dbReference>
<evidence type="ECO:0000313" key="9">
    <source>
        <dbReference type="EMBL" id="ODQ79529.1"/>
    </source>
</evidence>
<evidence type="ECO:0000256" key="6">
    <source>
        <dbReference type="ARBA" id="ARBA00022989"/>
    </source>
</evidence>
<feature type="transmembrane region" description="Helical" evidence="8">
    <location>
        <begin position="31"/>
        <end position="53"/>
    </location>
</feature>
<dbReference type="Pfam" id="PF01554">
    <property type="entry name" value="MatE"/>
    <property type="match status" value="2"/>
</dbReference>
<feature type="transmembrane region" description="Helical" evidence="8">
    <location>
        <begin position="295"/>
        <end position="315"/>
    </location>
</feature>
<keyword evidence="10" id="KW-1185">Reference proteome</keyword>
<dbReference type="GO" id="GO:0005886">
    <property type="term" value="C:plasma membrane"/>
    <property type="evidence" value="ECO:0007669"/>
    <property type="project" value="UniProtKB-SubCell"/>
</dbReference>
<evidence type="ECO:0000256" key="2">
    <source>
        <dbReference type="ARBA" id="ARBA00010199"/>
    </source>
</evidence>
<dbReference type="PIRSF" id="PIRSF006603">
    <property type="entry name" value="DinF"/>
    <property type="match status" value="1"/>
</dbReference>
<comment type="similarity">
    <text evidence="2">Belongs to the multi antimicrobial extrusion (MATE) (TC 2.A.66.1) family.</text>
</comment>
<protein>
    <recommendedName>
        <fullName evidence="11">MATE efflux family protein</fullName>
    </recommendedName>
</protein>
<dbReference type="InterPro" id="IPR045069">
    <property type="entry name" value="MATE_euk"/>
</dbReference>
<sequence length="471" mass="51732">MGLNSVDPWEEQNHEYDQLIRREVKLLSRSCFPLVISFLLQNSLSMASIFFVGRLGSAELSAVTLGSMAAIITGFSAVQGLATCLDTLCAQSFGAGRYALVGLYFQRCTALILTCFIPVALFWFYGAEYVLQFLVPEPHLVVLSSLYLRWIILGVPGFVVFETGKRYLQAQGIFNASTYILCCVAPINVVLNYLLILSPTYGLGFIGAPIAVSITYYLMALGLLLFVFLNRNNAELQPLKCWGGLDLRNAFRNWLALFALGLPGVIMVVSEFLAFEALTFMAAYLGPTHLAAQSIMASLCLISFQVPFAVGIATSTRVANLVGAGLPNSAKHTTKVSVVFGACLAVFNFSVLYFARFQIPKAFTTEQDVVDMVAATIPYIAYMTFFDQITAVTSGILRGQGRQAFGSKLNLFCYYVIGVPVAYYLAFHVGLEIRGLWVGVGGSLAFIGLVQWWYVTHVLWDDIIAQAERNE</sequence>
<feature type="transmembrane region" description="Helical" evidence="8">
    <location>
        <begin position="65"/>
        <end position="88"/>
    </location>
</feature>
<dbReference type="RefSeq" id="XP_018984857.1">
    <property type="nucleotide sequence ID" value="XM_019130831.1"/>
</dbReference>
<keyword evidence="3" id="KW-0813">Transport</keyword>
<feature type="transmembrane region" description="Helical" evidence="8">
    <location>
        <begin position="201"/>
        <end position="229"/>
    </location>
</feature>
<feature type="transmembrane region" description="Helical" evidence="8">
    <location>
        <begin position="409"/>
        <end position="429"/>
    </location>
</feature>
<dbReference type="OrthoDB" id="2126698at2759"/>
<dbReference type="GO" id="GO:1990961">
    <property type="term" value="P:xenobiotic detoxification by transmembrane export across the plasma membrane"/>
    <property type="evidence" value="ECO:0007669"/>
    <property type="project" value="InterPro"/>
</dbReference>
<comment type="subcellular location">
    <subcellularLocation>
        <location evidence="1">Cell membrane</location>
        <topology evidence="1">Multi-pass membrane protein</topology>
    </subcellularLocation>
</comment>
<evidence type="ECO:0000313" key="10">
    <source>
        <dbReference type="Proteomes" id="UP000094336"/>
    </source>
</evidence>
<evidence type="ECO:0000256" key="4">
    <source>
        <dbReference type="ARBA" id="ARBA00022475"/>
    </source>
</evidence>
<evidence type="ECO:0000256" key="5">
    <source>
        <dbReference type="ARBA" id="ARBA00022692"/>
    </source>
</evidence>
<reference evidence="10" key="1">
    <citation type="submission" date="2016-05" db="EMBL/GenBank/DDBJ databases">
        <title>Comparative genomics of biotechnologically important yeasts.</title>
        <authorList>
            <consortium name="DOE Joint Genome Institute"/>
            <person name="Riley R."/>
            <person name="Haridas S."/>
            <person name="Wolfe K.H."/>
            <person name="Lopes M.R."/>
            <person name="Hittinger C.T."/>
            <person name="Goker M."/>
            <person name="Salamov A."/>
            <person name="Wisecaver J."/>
            <person name="Long T.M."/>
            <person name="Aerts A.L."/>
            <person name="Barry K."/>
            <person name="Choi C."/>
            <person name="Clum A."/>
            <person name="Coughlan A.Y."/>
            <person name="Deshpande S."/>
            <person name="Douglass A.P."/>
            <person name="Hanson S.J."/>
            <person name="Klenk H.-P."/>
            <person name="Labutti K."/>
            <person name="Lapidus A."/>
            <person name="Lindquist E."/>
            <person name="Lipzen A."/>
            <person name="Meier-Kolthoff J.P."/>
            <person name="Ohm R.A."/>
            <person name="Otillar R.P."/>
            <person name="Pangilinan J."/>
            <person name="Peng Y."/>
            <person name="Rokas A."/>
            <person name="Rosa C.A."/>
            <person name="Scheuner C."/>
            <person name="Sibirny A.A."/>
            <person name="Slot J.C."/>
            <person name="Stielow J.B."/>
            <person name="Sun H."/>
            <person name="Kurtzman C.P."/>
            <person name="Blackwell M."/>
            <person name="Grigoriev I.V."/>
            <person name="Jeffries T.W."/>
        </authorList>
    </citation>
    <scope>NUCLEOTIDE SEQUENCE [LARGE SCALE GENOMIC DNA]</scope>
    <source>
        <strain evidence="10">NRRL Y-12698</strain>
    </source>
</reference>
<accession>A0A1E3QP96</accession>
<dbReference type="EMBL" id="KV454432">
    <property type="protein sequence ID" value="ODQ79529.1"/>
    <property type="molecule type" value="Genomic_DNA"/>
</dbReference>
<feature type="transmembrane region" description="Helical" evidence="8">
    <location>
        <begin position="336"/>
        <end position="359"/>
    </location>
</feature>
<feature type="transmembrane region" description="Helical" evidence="8">
    <location>
        <begin position="250"/>
        <end position="275"/>
    </location>
</feature>
<keyword evidence="4" id="KW-1003">Cell membrane</keyword>
<feature type="transmembrane region" description="Helical" evidence="8">
    <location>
        <begin position="173"/>
        <end position="195"/>
    </location>
</feature>
<gene>
    <name evidence="9" type="ORF">BABINDRAFT_171715</name>
</gene>
<dbReference type="GO" id="GO:0015297">
    <property type="term" value="F:antiporter activity"/>
    <property type="evidence" value="ECO:0007669"/>
    <property type="project" value="InterPro"/>
</dbReference>
<dbReference type="STRING" id="984486.A0A1E3QP96"/>
<dbReference type="CDD" id="cd13132">
    <property type="entry name" value="MATE_eukaryotic"/>
    <property type="match status" value="1"/>
</dbReference>
<dbReference type="AlphaFoldDB" id="A0A1E3QP96"/>
<evidence type="ECO:0000256" key="1">
    <source>
        <dbReference type="ARBA" id="ARBA00004651"/>
    </source>
</evidence>
<dbReference type="NCBIfam" id="TIGR00797">
    <property type="entry name" value="matE"/>
    <property type="match status" value="1"/>
</dbReference>
<evidence type="ECO:0000256" key="8">
    <source>
        <dbReference type="SAM" id="Phobius"/>
    </source>
</evidence>
<keyword evidence="5 8" id="KW-0812">Transmembrane</keyword>
<feature type="transmembrane region" description="Helical" evidence="8">
    <location>
        <begin position="108"/>
        <end position="127"/>
    </location>
</feature>
<feature type="transmembrane region" description="Helical" evidence="8">
    <location>
        <begin position="435"/>
        <end position="455"/>
    </location>
</feature>
<keyword evidence="6 8" id="KW-1133">Transmembrane helix</keyword>
<feature type="transmembrane region" description="Helical" evidence="8">
    <location>
        <begin position="379"/>
        <end position="397"/>
    </location>
</feature>
<dbReference type="GeneID" id="30148684"/>
<evidence type="ECO:0008006" key="11">
    <source>
        <dbReference type="Google" id="ProtNLM"/>
    </source>
</evidence>
<organism evidence="9 10">
    <name type="scientific">Babjeviella inositovora NRRL Y-12698</name>
    <dbReference type="NCBI Taxonomy" id="984486"/>
    <lineage>
        <taxon>Eukaryota</taxon>
        <taxon>Fungi</taxon>
        <taxon>Dikarya</taxon>
        <taxon>Ascomycota</taxon>
        <taxon>Saccharomycotina</taxon>
        <taxon>Pichiomycetes</taxon>
        <taxon>Serinales incertae sedis</taxon>
        <taxon>Babjeviella</taxon>
    </lineage>
</organism>
<proteinExistence type="inferred from homology"/>
<dbReference type="GO" id="GO:0042910">
    <property type="term" value="F:xenobiotic transmembrane transporter activity"/>
    <property type="evidence" value="ECO:0007669"/>
    <property type="project" value="InterPro"/>
</dbReference>
<dbReference type="InterPro" id="IPR048279">
    <property type="entry name" value="MdtK-like"/>
</dbReference>
<keyword evidence="7 8" id="KW-0472">Membrane</keyword>
<dbReference type="InterPro" id="IPR002528">
    <property type="entry name" value="MATE_fam"/>
</dbReference>
<dbReference type="PANTHER" id="PTHR11206">
    <property type="entry name" value="MULTIDRUG RESISTANCE PROTEIN"/>
    <property type="match status" value="1"/>
</dbReference>
<name>A0A1E3QP96_9ASCO</name>
<evidence type="ECO:0000256" key="3">
    <source>
        <dbReference type="ARBA" id="ARBA00022448"/>
    </source>
</evidence>
<feature type="transmembrane region" description="Helical" evidence="8">
    <location>
        <begin position="139"/>
        <end position="161"/>
    </location>
</feature>
<evidence type="ECO:0000256" key="7">
    <source>
        <dbReference type="ARBA" id="ARBA00023136"/>
    </source>
</evidence>